<evidence type="ECO:0000256" key="3">
    <source>
        <dbReference type="ARBA" id="ARBA00022643"/>
    </source>
</evidence>
<evidence type="ECO:0000259" key="5">
    <source>
        <dbReference type="Pfam" id="PF12766"/>
    </source>
</evidence>
<name>A0A383S051_9PSED</name>
<dbReference type="Gene3D" id="2.30.110.10">
    <property type="entry name" value="Electron Transport, Fmn-binding Protein, Chain A"/>
    <property type="match status" value="1"/>
</dbReference>
<dbReference type="GO" id="GO:0008615">
    <property type="term" value="P:pyridoxine biosynthetic process"/>
    <property type="evidence" value="ECO:0007669"/>
    <property type="project" value="InterPro"/>
</dbReference>
<dbReference type="InterPro" id="IPR000659">
    <property type="entry name" value="Pyridox_Oxase"/>
</dbReference>
<dbReference type="GO" id="GO:0010181">
    <property type="term" value="F:FMN binding"/>
    <property type="evidence" value="ECO:0007669"/>
    <property type="project" value="InterPro"/>
</dbReference>
<gene>
    <name evidence="6" type="ORF">CCOS865_04366</name>
</gene>
<dbReference type="OrthoDB" id="9152543at2"/>
<reference evidence="7" key="1">
    <citation type="submission" date="2018-08" db="EMBL/GenBank/DDBJ databases">
        <authorList>
            <person name="Blom J."/>
        </authorList>
    </citation>
    <scope>NUCLEOTIDE SEQUENCE [LARGE SCALE GENOMIC DNA]</scope>
    <source>
        <strain evidence="7">CCOS 865</strain>
    </source>
</reference>
<evidence type="ECO:0000313" key="7">
    <source>
        <dbReference type="Proteomes" id="UP000263595"/>
    </source>
</evidence>
<dbReference type="GO" id="GO:0004733">
    <property type="term" value="F:pyridoxamine phosphate oxidase activity"/>
    <property type="evidence" value="ECO:0007669"/>
    <property type="project" value="InterPro"/>
</dbReference>
<keyword evidence="7" id="KW-1185">Reference proteome</keyword>
<dbReference type="PANTHER" id="PTHR10851:SF3">
    <property type="entry name" value="PYRIDOXINE_PYRIDOXAMINE 5'-PHOSPHATE OXIDASE 2"/>
    <property type="match status" value="1"/>
</dbReference>
<dbReference type="Pfam" id="PF12766">
    <property type="entry name" value="Pyridox_oxase_2"/>
    <property type="match status" value="1"/>
</dbReference>
<evidence type="ECO:0000256" key="1">
    <source>
        <dbReference type="ARBA" id="ARBA00001917"/>
    </source>
</evidence>
<accession>A0A383S051</accession>
<evidence type="ECO:0000256" key="2">
    <source>
        <dbReference type="ARBA" id="ARBA00022630"/>
    </source>
</evidence>
<comment type="cofactor">
    <cofactor evidence="1">
        <name>FMN</name>
        <dbReference type="ChEBI" id="CHEBI:58210"/>
    </cofactor>
</comment>
<dbReference type="InterPro" id="IPR024624">
    <property type="entry name" value="Pyridox_Oxase_Alr4036_FMN-bd"/>
</dbReference>
<evidence type="ECO:0000256" key="4">
    <source>
        <dbReference type="ARBA" id="ARBA00023002"/>
    </source>
</evidence>
<evidence type="ECO:0000313" key="6">
    <source>
        <dbReference type="EMBL" id="SYX92081.1"/>
    </source>
</evidence>
<dbReference type="AlphaFoldDB" id="A0A383S051"/>
<dbReference type="PANTHER" id="PTHR10851">
    <property type="entry name" value="PYRIDOXINE-5-PHOSPHATE OXIDASE"/>
    <property type="match status" value="1"/>
</dbReference>
<proteinExistence type="predicted"/>
<keyword evidence="3" id="KW-0288">FMN</keyword>
<dbReference type="RefSeq" id="WP_119144803.1">
    <property type="nucleotide sequence ID" value="NZ_CBCSFL010000034.1"/>
</dbReference>
<dbReference type="Proteomes" id="UP000263595">
    <property type="component" value="Unassembled WGS sequence"/>
</dbReference>
<dbReference type="EMBL" id="UNOZ01000030">
    <property type="protein sequence ID" value="SYX92081.1"/>
    <property type="molecule type" value="Genomic_DNA"/>
</dbReference>
<sequence length="181" mass="20218">MLDEILARIWSDLTTAIGQGSNPYRLMQLATVDAHGQPDTSTVVLRDADTLTGTVLFFVDKRSAKYTQLRGNPRVALVALAPGATQQLRLQGQASERPDTPRYWQQARATTQALFRHGGVPGAVIDSPAAAYRQPEDGLQHFAVISVRVNRLEWLDLTRPVHQRARFVRQADDWQAHWIAP</sequence>
<keyword evidence="2" id="KW-0285">Flavoprotein</keyword>
<organism evidence="6 7">
    <name type="scientific">Pseudomonas reidholzensis</name>
    <dbReference type="NCBI Taxonomy" id="1785162"/>
    <lineage>
        <taxon>Bacteria</taxon>
        <taxon>Pseudomonadati</taxon>
        <taxon>Pseudomonadota</taxon>
        <taxon>Gammaproteobacteria</taxon>
        <taxon>Pseudomonadales</taxon>
        <taxon>Pseudomonadaceae</taxon>
        <taxon>Pseudomonas</taxon>
    </lineage>
</organism>
<feature type="domain" description="Pyridoxamine 5'-phosphate oxidase Alr4036 family FMN-binding" evidence="5">
    <location>
        <begin position="10"/>
        <end position="94"/>
    </location>
</feature>
<keyword evidence="4" id="KW-0560">Oxidoreductase</keyword>
<dbReference type="SUPFAM" id="SSF50475">
    <property type="entry name" value="FMN-binding split barrel"/>
    <property type="match status" value="1"/>
</dbReference>
<protein>
    <submittedName>
        <fullName evidence="6">Pyridoxamine 5'-phosphate oxidase-related FMN-binding</fullName>
    </submittedName>
</protein>
<dbReference type="InterPro" id="IPR012349">
    <property type="entry name" value="Split_barrel_FMN-bd"/>
</dbReference>